<dbReference type="Proteomes" id="UP000231333">
    <property type="component" value="Unassembled WGS sequence"/>
</dbReference>
<name>A0A2H0QXE4_9BACT</name>
<dbReference type="InterPro" id="IPR037455">
    <property type="entry name" value="LucA/IucC-like"/>
</dbReference>
<dbReference type="PANTHER" id="PTHR34384">
    <property type="entry name" value="L-2,3-DIAMINOPROPANOATE--CITRATE LIGASE"/>
    <property type="match status" value="1"/>
</dbReference>
<sequence length="402" mass="46263">MKLTDELFRNPFATTAYGERFLNDSKGHFEDYSEVDVRYDPQGDIPHIDLPYCVLPVERCTILQSFPSLKLLSFVKTANGYKFFWHPDVIRNEFTKAGTVRVQPTSSTRTLLTEMEPRVYIKTDLDKKHFRFIRRLQRSSVEHSVAICNDLRQFTDTLHDTARYAFLPESLGIVVRGGIHEGSSVIFREALPCPVVHEKRLLLPYHALYAQDPFHSEDKPLLVQMVELHAKADKIGYFVSEIVGPLLEAWVLLVSRRGLLPELHGQNALAEIDEQFRIRRVVHRDFQAIYSDSSIRIGLGLPIFIKHIAGNEPGTTLESQYSVVFDWMVGRYLISRITKIFCQYFATEYSVVTETIRSYHRRIPGYEPARFPATIHRFAASAHDQTGNEVTLVDTGEKPEFR</sequence>
<dbReference type="AlphaFoldDB" id="A0A2H0QXE4"/>
<dbReference type="GO" id="GO:0019290">
    <property type="term" value="P:siderophore biosynthetic process"/>
    <property type="evidence" value="ECO:0007669"/>
    <property type="project" value="InterPro"/>
</dbReference>
<organism evidence="2 3">
    <name type="scientific">Candidatus Zambryskibacteria bacterium CG10_big_fil_rev_8_21_14_0_10_42_12</name>
    <dbReference type="NCBI Taxonomy" id="1975115"/>
    <lineage>
        <taxon>Bacteria</taxon>
        <taxon>Candidatus Zambryskiibacteriota</taxon>
    </lineage>
</organism>
<reference evidence="2 3" key="1">
    <citation type="submission" date="2017-09" db="EMBL/GenBank/DDBJ databases">
        <title>Depth-based differentiation of microbial function through sediment-hosted aquifers and enrichment of novel symbionts in the deep terrestrial subsurface.</title>
        <authorList>
            <person name="Probst A.J."/>
            <person name="Ladd B."/>
            <person name="Jarett J.K."/>
            <person name="Geller-Mcgrath D.E."/>
            <person name="Sieber C.M."/>
            <person name="Emerson J.B."/>
            <person name="Anantharaman K."/>
            <person name="Thomas B.C."/>
            <person name="Malmstrom R."/>
            <person name="Stieglmeier M."/>
            <person name="Klingl A."/>
            <person name="Woyke T."/>
            <person name="Ryan C.M."/>
            <person name="Banfield J.F."/>
        </authorList>
    </citation>
    <scope>NUCLEOTIDE SEQUENCE [LARGE SCALE GENOMIC DNA]</scope>
    <source>
        <strain evidence="2">CG10_big_fil_rev_8_21_14_0_10_42_12</strain>
    </source>
</reference>
<dbReference type="Gene3D" id="1.10.510.40">
    <property type="match status" value="1"/>
</dbReference>
<dbReference type="InterPro" id="IPR007310">
    <property type="entry name" value="Aerobactin_biosyn_IucA/IucC_N"/>
</dbReference>
<protein>
    <recommendedName>
        <fullName evidence="1">Aerobactin siderophore biosynthesis IucA/IucC N-terminal domain-containing protein</fullName>
    </recommendedName>
</protein>
<proteinExistence type="predicted"/>
<dbReference type="EMBL" id="PCXL01000004">
    <property type="protein sequence ID" value="PIR38928.1"/>
    <property type="molecule type" value="Genomic_DNA"/>
</dbReference>
<evidence type="ECO:0000313" key="3">
    <source>
        <dbReference type="Proteomes" id="UP000231333"/>
    </source>
</evidence>
<feature type="domain" description="Aerobactin siderophore biosynthesis IucA/IucC N-terminal" evidence="1">
    <location>
        <begin position="98"/>
        <end position="209"/>
    </location>
</feature>
<comment type="caution">
    <text evidence="2">The sequence shown here is derived from an EMBL/GenBank/DDBJ whole genome shotgun (WGS) entry which is preliminary data.</text>
</comment>
<gene>
    <name evidence="2" type="ORF">COV34_00130</name>
</gene>
<evidence type="ECO:0000313" key="2">
    <source>
        <dbReference type="EMBL" id="PIR38928.1"/>
    </source>
</evidence>
<evidence type="ECO:0000259" key="1">
    <source>
        <dbReference type="Pfam" id="PF04183"/>
    </source>
</evidence>
<accession>A0A2H0QXE4</accession>
<dbReference type="Pfam" id="PF04183">
    <property type="entry name" value="IucA_IucC"/>
    <property type="match status" value="1"/>
</dbReference>